<evidence type="ECO:0000259" key="2">
    <source>
        <dbReference type="Pfam" id="PF00144"/>
    </source>
</evidence>
<dbReference type="GO" id="GO:0016787">
    <property type="term" value="F:hydrolase activity"/>
    <property type="evidence" value="ECO:0007669"/>
    <property type="project" value="UniProtKB-KW"/>
</dbReference>
<feature type="chain" id="PRO_5046475441" evidence="1">
    <location>
        <begin position="25"/>
        <end position="384"/>
    </location>
</feature>
<proteinExistence type="predicted"/>
<dbReference type="InterPro" id="IPR012338">
    <property type="entry name" value="Beta-lactam/transpept-like"/>
</dbReference>
<dbReference type="InterPro" id="IPR050491">
    <property type="entry name" value="AmpC-like"/>
</dbReference>
<dbReference type="Proteomes" id="UP001551210">
    <property type="component" value="Unassembled WGS sequence"/>
</dbReference>
<dbReference type="RefSeq" id="WP_359212082.1">
    <property type="nucleotide sequence ID" value="NZ_JBEZAM010000040.1"/>
</dbReference>
<dbReference type="EMBL" id="JBEZAM010000040">
    <property type="protein sequence ID" value="MEU7296314.1"/>
    <property type="molecule type" value="Genomic_DNA"/>
</dbReference>
<evidence type="ECO:0000313" key="3">
    <source>
        <dbReference type="EMBL" id="MEU7296314.1"/>
    </source>
</evidence>
<keyword evidence="3" id="KW-0378">Hydrolase</keyword>
<name>A0ABV3D1I4_STREX</name>
<gene>
    <name evidence="3" type="ORF">AB0A76_24420</name>
</gene>
<dbReference type="InterPro" id="IPR001466">
    <property type="entry name" value="Beta-lactam-related"/>
</dbReference>
<feature type="domain" description="Beta-lactamase-related" evidence="2">
    <location>
        <begin position="45"/>
        <end position="361"/>
    </location>
</feature>
<accession>A0ABV3D1I4</accession>
<sequence>MAISLLTRKVGAALAVAVALTVTAAGSVHGAPTETADQVMQDGLDAAVAAGYPGATALLRKDGTSRYLAAGVGDRATRTPMDPKAQVRIGSNTKPFIGAVTMMLADQGSLSLDDTVDRWLPGVVTGNGNDGKKIKIRQLLNHTSGVPEYLDRVTVDAYNNPTKPFPPAQLVQLAMQRAPLFAPGTSVKYSNTNFILLGMIIKSVTGNEPAVEVQTRLIDRLGLTGTSYPTSDPKLYGDHVRGYAVPLYHWGERPYVDVTTLNVQFSGAAGAMVSTLDDLAALHEALLDGTLLSPAMVDQLRTLVPYPGQSNLSFGLAHEVVNGPGTCGKVWTKGGAIYGYYTAVLTREDGAQAAVATNQYNMAGPAGAGVANLTNAAIDALCAL</sequence>
<comment type="caution">
    <text evidence="3">The sequence shown here is derived from an EMBL/GenBank/DDBJ whole genome shotgun (WGS) entry which is preliminary data.</text>
</comment>
<organism evidence="3 4">
    <name type="scientific">Streptomyces exfoliatus</name>
    <name type="common">Streptomyces hydrogenans</name>
    <dbReference type="NCBI Taxonomy" id="1905"/>
    <lineage>
        <taxon>Bacteria</taxon>
        <taxon>Bacillati</taxon>
        <taxon>Actinomycetota</taxon>
        <taxon>Actinomycetes</taxon>
        <taxon>Kitasatosporales</taxon>
        <taxon>Streptomycetaceae</taxon>
        <taxon>Streptomyces</taxon>
    </lineage>
</organism>
<reference evidence="3 4" key="1">
    <citation type="submission" date="2024-06" db="EMBL/GenBank/DDBJ databases">
        <title>The Natural Products Discovery Center: Release of the First 8490 Sequenced Strains for Exploring Actinobacteria Biosynthetic Diversity.</title>
        <authorList>
            <person name="Kalkreuter E."/>
            <person name="Kautsar S.A."/>
            <person name="Yang D."/>
            <person name="Bader C.D."/>
            <person name="Teijaro C.N."/>
            <person name="Fluegel L."/>
            <person name="Davis C.M."/>
            <person name="Simpson J.R."/>
            <person name="Lauterbach L."/>
            <person name="Steele A.D."/>
            <person name="Gui C."/>
            <person name="Meng S."/>
            <person name="Li G."/>
            <person name="Viehrig K."/>
            <person name="Ye F."/>
            <person name="Su P."/>
            <person name="Kiefer A.F."/>
            <person name="Nichols A."/>
            <person name="Cepeda A.J."/>
            <person name="Yan W."/>
            <person name="Fan B."/>
            <person name="Jiang Y."/>
            <person name="Adhikari A."/>
            <person name="Zheng C.-J."/>
            <person name="Schuster L."/>
            <person name="Cowan T.M."/>
            <person name="Smanski M.J."/>
            <person name="Chevrette M.G."/>
            <person name="De Carvalho L.P.S."/>
            <person name="Shen B."/>
        </authorList>
    </citation>
    <scope>NUCLEOTIDE SEQUENCE [LARGE SCALE GENOMIC DNA]</scope>
    <source>
        <strain evidence="3 4">NPDC045705</strain>
    </source>
</reference>
<keyword evidence="4" id="KW-1185">Reference proteome</keyword>
<dbReference type="PANTHER" id="PTHR46825">
    <property type="entry name" value="D-ALANYL-D-ALANINE-CARBOXYPEPTIDASE/ENDOPEPTIDASE AMPH"/>
    <property type="match status" value="1"/>
</dbReference>
<dbReference type="PANTHER" id="PTHR46825:SF7">
    <property type="entry name" value="D-ALANYL-D-ALANINE CARBOXYPEPTIDASE"/>
    <property type="match status" value="1"/>
</dbReference>
<feature type="signal peptide" evidence="1">
    <location>
        <begin position="1"/>
        <end position="24"/>
    </location>
</feature>
<dbReference type="SUPFAM" id="SSF56601">
    <property type="entry name" value="beta-lactamase/transpeptidase-like"/>
    <property type="match status" value="1"/>
</dbReference>
<evidence type="ECO:0000313" key="4">
    <source>
        <dbReference type="Proteomes" id="UP001551210"/>
    </source>
</evidence>
<dbReference type="EC" id="3.1.1.103" evidence="3"/>
<dbReference type="Pfam" id="PF00144">
    <property type="entry name" value="Beta-lactamase"/>
    <property type="match status" value="1"/>
</dbReference>
<dbReference type="Gene3D" id="3.40.710.10">
    <property type="entry name" value="DD-peptidase/beta-lactamase superfamily"/>
    <property type="match status" value="1"/>
</dbReference>
<protein>
    <submittedName>
        <fullName evidence="3">Serine hydrolase domain-containing protein</fullName>
        <ecNumber evidence="3">3.1.1.103</ecNumber>
    </submittedName>
</protein>
<keyword evidence="1" id="KW-0732">Signal</keyword>
<evidence type="ECO:0000256" key="1">
    <source>
        <dbReference type="SAM" id="SignalP"/>
    </source>
</evidence>